<dbReference type="SUPFAM" id="SSF49879">
    <property type="entry name" value="SMAD/FHA domain"/>
    <property type="match status" value="1"/>
</dbReference>
<keyword evidence="10" id="KW-0496">Mitochondrion</keyword>
<keyword evidence="8 21" id="KW-1133">Transmembrane helix</keyword>
<comment type="similarity">
    <text evidence="16">Belongs to the SLMAP family.</text>
</comment>
<dbReference type="CDD" id="cd21911">
    <property type="entry name" value="CC1_SLMAP"/>
    <property type="match status" value="1"/>
</dbReference>
<dbReference type="CDD" id="cd22679">
    <property type="entry name" value="FHA_SLMAP"/>
    <property type="match status" value="1"/>
</dbReference>
<dbReference type="FunFam" id="2.60.200.20:FF:000003">
    <property type="entry name" value="sarcolemmal membrane-associated protein isoform X2"/>
    <property type="match status" value="1"/>
</dbReference>
<protein>
    <recommendedName>
        <fullName evidence="18">Sarcolemmal membrane-associated protein</fullName>
    </recommendedName>
</protein>
<organism evidence="23 24">
    <name type="scientific">Esox lucius</name>
    <name type="common">Northern pike</name>
    <dbReference type="NCBI Taxonomy" id="8010"/>
    <lineage>
        <taxon>Eukaryota</taxon>
        <taxon>Metazoa</taxon>
        <taxon>Chordata</taxon>
        <taxon>Craniata</taxon>
        <taxon>Vertebrata</taxon>
        <taxon>Euteleostomi</taxon>
        <taxon>Actinopterygii</taxon>
        <taxon>Neopterygii</taxon>
        <taxon>Teleostei</taxon>
        <taxon>Protacanthopterygii</taxon>
        <taxon>Esociformes</taxon>
        <taxon>Esocidae</taxon>
        <taxon>Esox</taxon>
    </lineage>
</organism>
<reference evidence="24" key="1">
    <citation type="journal article" date="2014" name="PLoS ONE">
        <title>The genome and linkage map of the northern pike (Esox lucius): conserved synteny revealed between the salmonid sister group and the Neoteleostei.</title>
        <authorList>
            <person name="Rondeau E.B."/>
            <person name="Minkley D.R."/>
            <person name="Leong J.S."/>
            <person name="Messmer A.M."/>
            <person name="Jantzen J.R."/>
            <person name="von Schalburg K.R."/>
            <person name="Lemon C."/>
            <person name="Bird N.H."/>
            <person name="Koop B.F."/>
        </authorList>
    </citation>
    <scope>NUCLEOTIDE SEQUENCE</scope>
</reference>
<feature type="compositionally biased region" description="Polar residues" evidence="20">
    <location>
        <begin position="668"/>
        <end position="680"/>
    </location>
</feature>
<comment type="function">
    <text evidence="14">Associates with the striatin-interacting phosphatase and kinase (STRIPAK) core complex, forming the extended (SIKE1:SLMAP)STRIPAK complex. The (SIKE1:SLMAP)STRIPAK complex dephosphorylates STK3 leading to the inhibition of Hippo signaling and the control of cell growth. May play a role during myoblast fusion.</text>
</comment>
<keyword evidence="5" id="KW-0597">Phosphoprotein</keyword>
<evidence type="ECO:0000256" key="5">
    <source>
        <dbReference type="ARBA" id="ARBA00022553"/>
    </source>
</evidence>
<evidence type="ECO:0000256" key="8">
    <source>
        <dbReference type="ARBA" id="ARBA00022989"/>
    </source>
</evidence>
<dbReference type="PANTHER" id="PTHR15715:SF22">
    <property type="entry name" value="SARCOLEMMAL MEMBRANE-ASSOCIATED PROTEIN"/>
    <property type="match status" value="1"/>
</dbReference>
<feature type="domain" description="FHA" evidence="22">
    <location>
        <begin position="28"/>
        <end position="85"/>
    </location>
</feature>
<dbReference type="GO" id="GO:0042383">
    <property type="term" value="C:sarcolemma"/>
    <property type="evidence" value="ECO:0007669"/>
    <property type="project" value="UniProtKB-SubCell"/>
</dbReference>
<evidence type="ECO:0000256" key="10">
    <source>
        <dbReference type="ARBA" id="ARBA00023128"/>
    </source>
</evidence>
<feature type="region of interest" description="Disordered" evidence="20">
    <location>
        <begin position="651"/>
        <end position="680"/>
    </location>
</feature>
<evidence type="ECO:0000256" key="20">
    <source>
        <dbReference type="SAM" id="MobiDB-lite"/>
    </source>
</evidence>
<evidence type="ECO:0000256" key="2">
    <source>
        <dbReference type="ARBA" id="ARBA00004389"/>
    </source>
</evidence>
<evidence type="ECO:0000313" key="24">
    <source>
        <dbReference type="Proteomes" id="UP000265140"/>
    </source>
</evidence>
<reference evidence="23" key="4">
    <citation type="submission" date="2025-09" db="UniProtKB">
        <authorList>
            <consortium name="Ensembl"/>
        </authorList>
    </citation>
    <scope>IDENTIFICATION</scope>
</reference>
<evidence type="ECO:0000259" key="22">
    <source>
        <dbReference type="PROSITE" id="PS50006"/>
    </source>
</evidence>
<feature type="compositionally biased region" description="Low complexity" evidence="20">
    <location>
        <begin position="651"/>
        <end position="665"/>
    </location>
</feature>
<evidence type="ECO:0000256" key="1">
    <source>
        <dbReference type="ARBA" id="ARBA00004300"/>
    </source>
</evidence>
<feature type="transmembrane region" description="Helical" evidence="21">
    <location>
        <begin position="753"/>
        <end position="773"/>
    </location>
</feature>
<evidence type="ECO:0000256" key="6">
    <source>
        <dbReference type="ARBA" id="ARBA00022692"/>
    </source>
</evidence>
<feature type="coiled-coil region" evidence="19">
    <location>
        <begin position="479"/>
        <end position="524"/>
    </location>
</feature>
<evidence type="ECO:0000256" key="4">
    <source>
        <dbReference type="ARBA" id="ARBA00022490"/>
    </source>
</evidence>
<dbReference type="InterPro" id="IPR051176">
    <property type="entry name" value="Cent_Immune-Sig_Mod"/>
</dbReference>
<sequence>MPSALAVFSCRPNSHPFQERHVYLDEPVKIGRSVARCRPAQNNATFDCKVLSRNHALVWFDHKTGKFYLQDTKSSNGTFINSQRLSRGSEESPPCEVLSGDVIQFGVDVTENTRKVTHGCIVSTIKLFLPDGLEARRRGSYLTVSPLSFRQVAANTPSMYSQELFQLSQYLQEALHREQMLEQKLATLQRLLTSTQEASENSWQALIDEDRLLSRLEVMGNQLQAYSKIQTEDGVRKELVALQEDKHNYETTAKESLRRVLQEKIEVVRKLSEVERSLSNTEDECTHLKEMNERNQEELRELANKYNGAVNEIKDLTDKIKLAEGRQEELTQKGQIEKKELQLRIDEMEEKELALQARIEALQADNDFTNERLTALQGNTSHTHPSPRIHTRMHTSPLDAKEADMSDTLSPSKDRSSDDTSDGNMDDHELNEPQNRVALLKDELRRAHLEPGDTEEVIDHLHRELLEAQELANTGKQKCLELQALLEEERRNNRQQTEESAKQIQYLQSQLGKLAGDMEELKEQRESTISNTREELYSAQEEVLVLRHAMEAATAERDREMAALQGDLAGVTAQLDKWRKTASKYEEEINSLQTTFQQQSRHQQRANDLQGTILLILTLDPSNSRATDLQGTILLCVCVCLRSKYTHGSRQQSASLSSSLQSLEKSQGEMQSRMGSLQDQHLQDANKLQSQLAQAASRTQSLQKEYEDTQTLLSDLRQRYERTEQEKRSIHDELQQCQVSLQLLQDKGKNPSILQPVQAIFIGLILALLYWCFGQLW</sequence>
<dbReference type="GO" id="GO:0072659">
    <property type="term" value="P:protein localization to plasma membrane"/>
    <property type="evidence" value="ECO:0007669"/>
    <property type="project" value="TreeGrafter"/>
</dbReference>
<evidence type="ECO:0000256" key="9">
    <source>
        <dbReference type="ARBA" id="ARBA00023054"/>
    </source>
</evidence>
<dbReference type="Ensembl" id="ENSELUT00000038936.3">
    <property type="protein sequence ID" value="ENSELUP00000035506.3"/>
    <property type="gene ID" value="ENSELUG00000014623.3"/>
</dbReference>
<feature type="coiled-coil region" evidence="19">
    <location>
        <begin position="568"/>
        <end position="602"/>
    </location>
</feature>
<evidence type="ECO:0000256" key="7">
    <source>
        <dbReference type="ARBA" id="ARBA00022824"/>
    </source>
</evidence>
<reference evidence="23" key="2">
    <citation type="submission" date="2020-02" db="EMBL/GenBank/DDBJ databases">
        <title>Esox lucius (northern pike) genome, fEsoLuc1, primary haplotype.</title>
        <authorList>
            <person name="Myers G."/>
            <person name="Karagic N."/>
            <person name="Meyer A."/>
            <person name="Pippel M."/>
            <person name="Reichard M."/>
            <person name="Winkler S."/>
            <person name="Tracey A."/>
            <person name="Sims Y."/>
            <person name="Howe K."/>
            <person name="Rhie A."/>
            <person name="Formenti G."/>
            <person name="Durbin R."/>
            <person name="Fedrigo O."/>
            <person name="Jarvis E.D."/>
        </authorList>
    </citation>
    <scope>NUCLEOTIDE SEQUENCE [LARGE SCALE GENOMIC DNA]</scope>
</reference>
<evidence type="ECO:0000256" key="15">
    <source>
        <dbReference type="ARBA" id="ARBA00060409"/>
    </source>
</evidence>
<evidence type="ECO:0000256" key="13">
    <source>
        <dbReference type="ARBA" id="ARBA00046294"/>
    </source>
</evidence>
<keyword evidence="11 21" id="KW-0472">Membrane</keyword>
<dbReference type="AlphaFoldDB" id="A0A3P9A428"/>
<evidence type="ECO:0000256" key="19">
    <source>
        <dbReference type="SAM" id="Coils"/>
    </source>
</evidence>
<dbReference type="SMART" id="SM00240">
    <property type="entry name" value="FHA"/>
    <property type="match status" value="1"/>
</dbReference>
<evidence type="ECO:0000313" key="23">
    <source>
        <dbReference type="Ensembl" id="ENSELUP00000035506.3"/>
    </source>
</evidence>
<evidence type="ECO:0000256" key="18">
    <source>
        <dbReference type="ARBA" id="ARBA00074026"/>
    </source>
</evidence>
<evidence type="ECO:0000256" key="11">
    <source>
        <dbReference type="ARBA" id="ARBA00023136"/>
    </source>
</evidence>
<dbReference type="InterPro" id="IPR008984">
    <property type="entry name" value="SMAD_FHA_dom_sf"/>
</dbReference>
<name>A0A3P9A428_ESOLU</name>
<dbReference type="GO" id="GO:0005789">
    <property type="term" value="C:endoplasmic reticulum membrane"/>
    <property type="evidence" value="ECO:0007669"/>
    <property type="project" value="UniProtKB-SubCell"/>
</dbReference>
<dbReference type="Proteomes" id="UP000265140">
    <property type="component" value="Chromosome 2"/>
</dbReference>
<dbReference type="Pfam" id="PF00498">
    <property type="entry name" value="FHA"/>
    <property type="match status" value="1"/>
</dbReference>
<dbReference type="PROSITE" id="PS50006">
    <property type="entry name" value="FHA_DOMAIN"/>
    <property type="match status" value="1"/>
</dbReference>
<keyword evidence="12" id="KW-0206">Cytoskeleton</keyword>
<dbReference type="Gene3D" id="2.60.200.20">
    <property type="match status" value="1"/>
</dbReference>
<proteinExistence type="inferred from homology"/>
<evidence type="ECO:0000256" key="17">
    <source>
        <dbReference type="ARBA" id="ARBA00066015"/>
    </source>
</evidence>
<comment type="subunit">
    <text evidence="17">Homodimer. Interacts with myosin. Interacts with SIKE1 and both associate with the STRIPAK core complex composed of PP2A catalytic and scaffolding subunits, the striatins (PP2A regulatory subunits), the striatin-associated proteins MOB4, STRIP1 and STRIP2, PDCD10 and members of the STE20 kinases, such as STK24 and STK26. Interacts (via FHA domain) with STK3 (when phosphorylated); the interaction associates STK3 with the STRIPAK complex.</text>
</comment>
<accession>A0A3P9A428</accession>
<evidence type="ECO:0000256" key="16">
    <source>
        <dbReference type="ARBA" id="ARBA00061687"/>
    </source>
</evidence>
<feature type="coiled-coil region" evidence="19">
    <location>
        <begin position="685"/>
        <end position="733"/>
    </location>
</feature>
<dbReference type="GO" id="GO:1900825">
    <property type="term" value="P:regulation of membrane depolarization during cardiac muscle cell action potential"/>
    <property type="evidence" value="ECO:0007669"/>
    <property type="project" value="TreeGrafter"/>
</dbReference>
<evidence type="ECO:0000256" key="14">
    <source>
        <dbReference type="ARBA" id="ARBA00057671"/>
    </source>
</evidence>
<evidence type="ECO:0000256" key="3">
    <source>
        <dbReference type="ARBA" id="ARBA00022475"/>
    </source>
</evidence>
<dbReference type="GO" id="GO:0031966">
    <property type="term" value="C:mitochondrial membrane"/>
    <property type="evidence" value="ECO:0007669"/>
    <property type="project" value="UniProtKB-SubCell"/>
</dbReference>
<keyword evidence="7" id="KW-0256">Endoplasmic reticulum</keyword>
<keyword evidence="4" id="KW-0963">Cytoplasm</keyword>
<keyword evidence="24" id="KW-1185">Reference proteome</keyword>
<evidence type="ECO:0000256" key="12">
    <source>
        <dbReference type="ARBA" id="ARBA00023212"/>
    </source>
</evidence>
<feature type="coiled-coil region" evidence="19">
    <location>
        <begin position="171"/>
        <end position="198"/>
    </location>
</feature>
<dbReference type="GO" id="GO:0005813">
    <property type="term" value="C:centrosome"/>
    <property type="evidence" value="ECO:0007669"/>
    <property type="project" value="UniProtKB-SubCell"/>
</dbReference>
<keyword evidence="3" id="KW-1003">Cell membrane</keyword>
<comment type="subcellular location">
    <subcellularLocation>
        <location evidence="15">Cell membrane</location>
        <location evidence="15">Sarcolemma</location>
        <topology evidence="15">Single-pass type IV membrane protein</topology>
    </subcellularLocation>
    <subcellularLocation>
        <location evidence="1">Cytoplasm</location>
        <location evidence="1">Cytoskeleton</location>
        <location evidence="1">Microtubule organizing center</location>
        <location evidence="1">Centrosome</location>
    </subcellularLocation>
    <subcellularLocation>
        <location evidence="2">Endoplasmic reticulum membrane</location>
        <topology evidence="2">Single-pass membrane protein</topology>
    </subcellularLocation>
    <subcellularLocation>
        <location evidence="13">Mitochondrion membrane</location>
        <topology evidence="13">Single-pass type IV membrane protein</topology>
    </subcellularLocation>
</comment>
<feature type="region of interest" description="Disordered" evidence="20">
    <location>
        <begin position="377"/>
        <end position="433"/>
    </location>
</feature>
<keyword evidence="9 19" id="KW-0175">Coiled coil</keyword>
<dbReference type="GeneTree" id="ENSGT00940000157660"/>
<dbReference type="InterPro" id="IPR000253">
    <property type="entry name" value="FHA_dom"/>
</dbReference>
<reference evidence="23" key="3">
    <citation type="submission" date="2025-08" db="UniProtKB">
        <authorList>
            <consortium name="Ensembl"/>
        </authorList>
    </citation>
    <scope>IDENTIFICATION</scope>
</reference>
<dbReference type="PANTHER" id="PTHR15715">
    <property type="entry name" value="CENTROSOMAL PROTEIN OF 170 KDA"/>
    <property type="match status" value="1"/>
</dbReference>
<keyword evidence="6 21" id="KW-0812">Transmembrane</keyword>
<evidence type="ECO:0000256" key="21">
    <source>
        <dbReference type="SAM" id="Phobius"/>
    </source>
</evidence>
<dbReference type="Bgee" id="ENSELUG00000014623">
    <property type="expression patterns" value="Expressed in heart and 15 other cell types or tissues"/>
</dbReference>